<proteinExistence type="predicted"/>
<reference evidence="1 2" key="1">
    <citation type="journal article" date="2018" name="Int. J. Syst. Evol. Microbiol.">
        <title>Glycomyces paridis sp. nov., isolated from the medicinal plant Paris polyphylla.</title>
        <authorList>
            <person name="Fang X.M."/>
            <person name="Bai J.L."/>
            <person name="Su J."/>
            <person name="Zhao L.L."/>
            <person name="Liu H.Y."/>
            <person name="Ma B.P."/>
            <person name="Zhang Y.Q."/>
            <person name="Yu L.Y."/>
        </authorList>
    </citation>
    <scope>NUCLEOTIDE SEQUENCE [LARGE SCALE GENOMIC DNA]</scope>
    <source>
        <strain evidence="1 2">CPCC 204357</strain>
    </source>
</reference>
<comment type="caution">
    <text evidence="1">The sequence shown here is derived from an EMBL/GenBank/DDBJ whole genome shotgun (WGS) entry which is preliminary data.</text>
</comment>
<dbReference type="EMBL" id="STGX01000022">
    <property type="protein sequence ID" value="THV23506.1"/>
    <property type="molecule type" value="Genomic_DNA"/>
</dbReference>
<organism evidence="1 2">
    <name type="scientific">Glycomyces paridis</name>
    <dbReference type="NCBI Taxonomy" id="2126555"/>
    <lineage>
        <taxon>Bacteria</taxon>
        <taxon>Bacillati</taxon>
        <taxon>Actinomycetota</taxon>
        <taxon>Actinomycetes</taxon>
        <taxon>Glycomycetales</taxon>
        <taxon>Glycomycetaceae</taxon>
        <taxon>Glycomyces</taxon>
    </lineage>
</organism>
<accession>A0A4V6T676</accession>
<evidence type="ECO:0000313" key="2">
    <source>
        <dbReference type="Proteomes" id="UP000305792"/>
    </source>
</evidence>
<keyword evidence="2" id="KW-1185">Reference proteome</keyword>
<gene>
    <name evidence="1" type="ORF">E9998_23200</name>
</gene>
<dbReference type="OrthoDB" id="5187405at2"/>
<dbReference type="RefSeq" id="WP_136532099.1">
    <property type="nucleotide sequence ID" value="NZ_STGX01000022.1"/>
</dbReference>
<dbReference type="AlphaFoldDB" id="A0A4V6T676"/>
<dbReference type="Proteomes" id="UP000305792">
    <property type="component" value="Unassembled WGS sequence"/>
</dbReference>
<evidence type="ECO:0000313" key="1">
    <source>
        <dbReference type="EMBL" id="THV23506.1"/>
    </source>
</evidence>
<protein>
    <submittedName>
        <fullName evidence="1">Uncharacterized protein</fullName>
    </submittedName>
</protein>
<sequence>MPNSSYLCSTGLRTLYPSTTDAAFDAATGVVAFDVRAVPLLWLAMFRPGDIAEQSITVETDASAVVAEFDFARGEFVEVVPDPEAGASETVEAAAPLAEKGAALAGLDAAVPVLNRLFAAEGALDEHAALLRRAVERSPGAYLTIELDEIEALWEPGTFAPALREALACLDGEAGPGRERLLELTGLRTGRPFPPARLLLDGIDAEDDDHWNLVRLLGASFGADVPWETA</sequence>
<name>A0A4V6T676_9ACTN</name>